<dbReference type="Pfam" id="PF04306">
    <property type="entry name" value="DUF456"/>
    <property type="match status" value="1"/>
</dbReference>
<gene>
    <name evidence="2" type="ORF">Ani05nite_16520</name>
</gene>
<dbReference type="Proteomes" id="UP000647172">
    <property type="component" value="Unassembled WGS sequence"/>
</dbReference>
<keyword evidence="1" id="KW-0812">Transmembrane</keyword>
<protein>
    <submittedName>
        <fullName evidence="2">Membrane protein</fullName>
    </submittedName>
</protein>
<feature type="transmembrane region" description="Helical" evidence="1">
    <location>
        <begin position="150"/>
        <end position="174"/>
    </location>
</feature>
<sequence>MWRDYGTLGGMDLTDSGTTVTLIAGVALLAGVLGVVIPVLPGLLLCWLAVLLWAVLGDAGGGRWVVLALATVVAVGGTVVKYLWPGKRLKSTGVPTSSLVIAGVLGIVGFFVVPVVGLVLGFVGGLWLAERLRVGPGQAWPSTRHALGAVGLSLLVEFAAALGIAVIWVFGLLAT</sequence>
<reference evidence="2" key="1">
    <citation type="submission" date="2021-01" db="EMBL/GenBank/DDBJ databases">
        <title>Whole genome shotgun sequence of Actinoplanes nipponensis NBRC 14063.</title>
        <authorList>
            <person name="Komaki H."/>
            <person name="Tamura T."/>
        </authorList>
    </citation>
    <scope>NUCLEOTIDE SEQUENCE</scope>
    <source>
        <strain evidence="2">NBRC 14063</strain>
    </source>
</reference>
<keyword evidence="1" id="KW-1133">Transmembrane helix</keyword>
<evidence type="ECO:0000256" key="1">
    <source>
        <dbReference type="SAM" id="Phobius"/>
    </source>
</evidence>
<evidence type="ECO:0000313" key="3">
    <source>
        <dbReference type="Proteomes" id="UP000647172"/>
    </source>
</evidence>
<evidence type="ECO:0000313" key="2">
    <source>
        <dbReference type="EMBL" id="GIE48118.1"/>
    </source>
</evidence>
<accession>A0A919JCB7</accession>
<organism evidence="2 3">
    <name type="scientific">Actinoplanes nipponensis</name>
    <dbReference type="NCBI Taxonomy" id="135950"/>
    <lineage>
        <taxon>Bacteria</taxon>
        <taxon>Bacillati</taxon>
        <taxon>Actinomycetota</taxon>
        <taxon>Actinomycetes</taxon>
        <taxon>Micromonosporales</taxon>
        <taxon>Micromonosporaceae</taxon>
        <taxon>Actinoplanes</taxon>
    </lineage>
</organism>
<comment type="caution">
    <text evidence="2">The sequence shown here is derived from an EMBL/GenBank/DDBJ whole genome shotgun (WGS) entry which is preliminary data.</text>
</comment>
<dbReference type="AlphaFoldDB" id="A0A919JCB7"/>
<proteinExistence type="predicted"/>
<name>A0A919JCB7_9ACTN</name>
<keyword evidence="3" id="KW-1185">Reference proteome</keyword>
<feature type="transmembrane region" description="Helical" evidence="1">
    <location>
        <begin position="65"/>
        <end position="84"/>
    </location>
</feature>
<feature type="transmembrane region" description="Helical" evidence="1">
    <location>
        <begin position="20"/>
        <end position="53"/>
    </location>
</feature>
<dbReference type="EMBL" id="BOMQ01000020">
    <property type="protein sequence ID" value="GIE48118.1"/>
    <property type="molecule type" value="Genomic_DNA"/>
</dbReference>
<feature type="transmembrane region" description="Helical" evidence="1">
    <location>
        <begin position="104"/>
        <end position="129"/>
    </location>
</feature>
<keyword evidence="1" id="KW-0472">Membrane</keyword>
<dbReference type="InterPro" id="IPR007403">
    <property type="entry name" value="DUF456"/>
</dbReference>